<dbReference type="OrthoDB" id="2365115at2"/>
<accession>A0A2N5HQP6</accession>
<sequence>MGNEINIKKIFGLLKKRLWIIILTAVLFSSLAGVYSVYYTKPLYESSSRLIVKADPTLMNTLLIMIKEPSFLEKVVSELGLNKTPEELSQQISSEDVGGSSIVKITAVDENPKLAAEIANATASVFKSEVPSLLKFKDIIIFSGAKPDPYPINDNHQKKILLGLLAGVIAGVGIIFLQDFFDNTVKSERNLEEILELPVLGIVSKMNKKNTLLKKSENVQLQARGESLGTTK</sequence>
<feature type="transmembrane region" description="Helical" evidence="7">
    <location>
        <begin position="18"/>
        <end position="38"/>
    </location>
</feature>
<evidence type="ECO:0000256" key="7">
    <source>
        <dbReference type="SAM" id="Phobius"/>
    </source>
</evidence>
<evidence type="ECO:0000256" key="4">
    <source>
        <dbReference type="ARBA" id="ARBA00022692"/>
    </source>
</evidence>
<reference evidence="9 10" key="1">
    <citation type="submission" date="2017-11" db="EMBL/GenBank/DDBJ databases">
        <title>Comparitive Functional Genomics of Dry Heat Resistant strains isolated from the Viking Spacecraft.</title>
        <authorList>
            <person name="Seuylemezian A."/>
            <person name="Cooper K."/>
            <person name="Vaishampayan P."/>
        </authorList>
    </citation>
    <scope>NUCLEOTIDE SEQUENCE [LARGE SCALE GENOMIC DNA]</scope>
    <source>
        <strain evidence="9 10">V32-6</strain>
    </source>
</reference>
<evidence type="ECO:0000313" key="10">
    <source>
        <dbReference type="Proteomes" id="UP000234950"/>
    </source>
</evidence>
<dbReference type="EMBL" id="PGVE01000027">
    <property type="protein sequence ID" value="PLS07832.1"/>
    <property type="molecule type" value="Genomic_DNA"/>
</dbReference>
<keyword evidence="4 7" id="KW-0812">Transmembrane</keyword>
<feature type="domain" description="Polysaccharide chain length determinant N-terminal" evidence="8">
    <location>
        <begin position="3"/>
        <end position="57"/>
    </location>
</feature>
<keyword evidence="5 7" id="KW-1133">Transmembrane helix</keyword>
<dbReference type="InterPro" id="IPR003856">
    <property type="entry name" value="LPS_length_determ_N"/>
</dbReference>
<proteinExistence type="inferred from homology"/>
<dbReference type="PANTHER" id="PTHR32309:SF31">
    <property type="entry name" value="CAPSULAR EXOPOLYSACCHARIDE FAMILY"/>
    <property type="match status" value="1"/>
</dbReference>
<dbReference type="RefSeq" id="WP_101646807.1">
    <property type="nucleotide sequence ID" value="NZ_PGVE01000027.1"/>
</dbReference>
<comment type="similarity">
    <text evidence="2">Belongs to the CpsC/CapA family.</text>
</comment>
<organism evidence="9 10">
    <name type="scientific">Neobacillus cucumis</name>
    <dbReference type="NCBI Taxonomy" id="1740721"/>
    <lineage>
        <taxon>Bacteria</taxon>
        <taxon>Bacillati</taxon>
        <taxon>Bacillota</taxon>
        <taxon>Bacilli</taxon>
        <taxon>Bacillales</taxon>
        <taxon>Bacillaceae</taxon>
        <taxon>Neobacillus</taxon>
    </lineage>
</organism>
<comment type="caution">
    <text evidence="9">The sequence shown here is derived from an EMBL/GenBank/DDBJ whole genome shotgun (WGS) entry which is preliminary data.</text>
</comment>
<feature type="transmembrane region" description="Helical" evidence="7">
    <location>
        <begin position="160"/>
        <end position="181"/>
    </location>
</feature>
<keyword evidence="10" id="KW-1185">Reference proteome</keyword>
<evidence type="ECO:0000259" key="8">
    <source>
        <dbReference type="Pfam" id="PF02706"/>
    </source>
</evidence>
<dbReference type="PANTHER" id="PTHR32309">
    <property type="entry name" value="TYROSINE-PROTEIN KINASE"/>
    <property type="match status" value="1"/>
</dbReference>
<name>A0A2N5HQP6_9BACI</name>
<evidence type="ECO:0000256" key="2">
    <source>
        <dbReference type="ARBA" id="ARBA00006683"/>
    </source>
</evidence>
<dbReference type="InterPro" id="IPR050445">
    <property type="entry name" value="Bact_polysacc_biosynth/exp"/>
</dbReference>
<keyword evidence="6 7" id="KW-0472">Membrane</keyword>
<dbReference type="GO" id="GO:0005886">
    <property type="term" value="C:plasma membrane"/>
    <property type="evidence" value="ECO:0007669"/>
    <property type="project" value="UniProtKB-SubCell"/>
</dbReference>
<comment type="subcellular location">
    <subcellularLocation>
        <location evidence="1">Cell membrane</location>
        <topology evidence="1">Multi-pass membrane protein</topology>
    </subcellularLocation>
</comment>
<dbReference type="Proteomes" id="UP000234950">
    <property type="component" value="Unassembled WGS sequence"/>
</dbReference>
<evidence type="ECO:0000256" key="6">
    <source>
        <dbReference type="ARBA" id="ARBA00023136"/>
    </source>
</evidence>
<dbReference type="Pfam" id="PF02706">
    <property type="entry name" value="Wzz"/>
    <property type="match status" value="1"/>
</dbReference>
<evidence type="ECO:0000313" key="9">
    <source>
        <dbReference type="EMBL" id="PLS07832.1"/>
    </source>
</evidence>
<dbReference type="AlphaFoldDB" id="A0A2N5HQP6"/>
<evidence type="ECO:0000256" key="5">
    <source>
        <dbReference type="ARBA" id="ARBA00022989"/>
    </source>
</evidence>
<gene>
    <name evidence="9" type="ORF">CVD27_05130</name>
</gene>
<keyword evidence="3" id="KW-1003">Cell membrane</keyword>
<evidence type="ECO:0000256" key="3">
    <source>
        <dbReference type="ARBA" id="ARBA00022475"/>
    </source>
</evidence>
<evidence type="ECO:0000256" key="1">
    <source>
        <dbReference type="ARBA" id="ARBA00004651"/>
    </source>
</evidence>
<protein>
    <submittedName>
        <fullName evidence="9">Capsular biosynthesis protein</fullName>
    </submittedName>
</protein>